<keyword evidence="3" id="KW-1185">Reference proteome</keyword>
<feature type="chain" id="PRO_5015162983" evidence="1">
    <location>
        <begin position="39"/>
        <end position="623"/>
    </location>
</feature>
<gene>
    <name evidence="2" type="ORF">B0I18_101814</name>
</gene>
<dbReference type="InterPro" id="IPR011990">
    <property type="entry name" value="TPR-like_helical_dom_sf"/>
</dbReference>
<dbReference type="Pfam" id="PF13174">
    <property type="entry name" value="TPR_6"/>
    <property type="match status" value="1"/>
</dbReference>
<dbReference type="Proteomes" id="UP000240572">
    <property type="component" value="Unassembled WGS sequence"/>
</dbReference>
<sequence>MPGIKDPGISAYRMTYLKIRKFSLVLLLSLGCSTSQWAQAQPPDIALARQYAQNKEYDKAIPVFKHIYEQAPFDKGVYDEYLDALVAAGKYTDAETLVQYMMKIRREDPVMLLDLGRVYDADNKKKKATEQYDAALEAVSGEEFRTRQLADAFTRMGNTDYALKVYDRARTLSRNPYAYGTEMALLYGKKGNAEGASAALMDVLVTQPNALDDVKASLLKITEGDERKLEMVRKQIGKRISAQPDNPYWVELMTWIYTQKGDYAGAFQSVVALDKKMKEAGERVMTFAGSAIKDGQPVIAQQCYEYVMQKGKEGPMYDQAWAGKIDVLQTQVAGKKPVDERQVAVLLKEYHNFLQEYPQYNTSTLVQAYAEALARYGHQVDSAIALLEKAITAPNASREFVGYCKLDLGDYNLLQDKVWNATLLYSQVDKAFKEDRLAEEARFRNAKLAYYRGDFKWAQQQLAVLKASTSELIANDALYLSVLITENSAGDSIQPALQRFAAADMLLFQNKTRESDQLLDSIAKAFPDNALQDDILLLRAKIAGEEGRNNDAVTYLEKILKDYGTDVLGDDAAYRLALLYDEVLKDKARALQYYEVLITQYPGSTYIQAARARYQKLKDPKDS</sequence>
<proteinExistence type="predicted"/>
<protein>
    <submittedName>
        <fullName evidence="2">Tetratricopeptide repeat protein</fullName>
    </submittedName>
</protein>
<reference evidence="2 3" key="1">
    <citation type="submission" date="2018-03" db="EMBL/GenBank/DDBJ databases">
        <title>Genomic Encyclopedia of Type Strains, Phase III (KMG-III): the genomes of soil and plant-associated and newly described type strains.</title>
        <authorList>
            <person name="Whitman W."/>
        </authorList>
    </citation>
    <scope>NUCLEOTIDE SEQUENCE [LARGE SCALE GENOMIC DNA]</scope>
    <source>
        <strain evidence="2 3">CGMCC 1.12700</strain>
    </source>
</reference>
<feature type="signal peptide" evidence="1">
    <location>
        <begin position="1"/>
        <end position="38"/>
    </location>
</feature>
<accession>A0A2P8DBS9</accession>
<dbReference type="PROSITE" id="PS51257">
    <property type="entry name" value="PROKAR_LIPOPROTEIN"/>
    <property type="match status" value="1"/>
</dbReference>
<dbReference type="InterPro" id="IPR019734">
    <property type="entry name" value="TPR_rpt"/>
</dbReference>
<dbReference type="Gene3D" id="1.25.40.10">
    <property type="entry name" value="Tetratricopeptide repeat domain"/>
    <property type="match status" value="2"/>
</dbReference>
<organism evidence="2 3">
    <name type="scientific">Taibaiella chishuiensis</name>
    <dbReference type="NCBI Taxonomy" id="1434707"/>
    <lineage>
        <taxon>Bacteria</taxon>
        <taxon>Pseudomonadati</taxon>
        <taxon>Bacteroidota</taxon>
        <taxon>Chitinophagia</taxon>
        <taxon>Chitinophagales</taxon>
        <taxon>Chitinophagaceae</taxon>
        <taxon>Taibaiella</taxon>
    </lineage>
</organism>
<comment type="caution">
    <text evidence="2">The sequence shown here is derived from an EMBL/GenBank/DDBJ whole genome shotgun (WGS) entry which is preliminary data.</text>
</comment>
<keyword evidence="1" id="KW-0732">Signal</keyword>
<evidence type="ECO:0000313" key="3">
    <source>
        <dbReference type="Proteomes" id="UP000240572"/>
    </source>
</evidence>
<dbReference type="EMBL" id="PYGD01000001">
    <property type="protein sequence ID" value="PSK94654.1"/>
    <property type="molecule type" value="Genomic_DNA"/>
</dbReference>
<evidence type="ECO:0000313" key="2">
    <source>
        <dbReference type="EMBL" id="PSK94654.1"/>
    </source>
</evidence>
<name>A0A2P8DBS9_9BACT</name>
<dbReference type="AlphaFoldDB" id="A0A2P8DBS9"/>
<evidence type="ECO:0000256" key="1">
    <source>
        <dbReference type="SAM" id="SignalP"/>
    </source>
</evidence>
<dbReference type="SUPFAM" id="SSF48452">
    <property type="entry name" value="TPR-like"/>
    <property type="match status" value="3"/>
</dbReference>